<feature type="binding site" evidence="6">
    <location>
        <begin position="8"/>
        <end position="12"/>
    </location>
    <ligand>
        <name>ATP</name>
        <dbReference type="ChEBI" id="CHEBI:30616"/>
    </ligand>
</feature>
<dbReference type="InterPro" id="IPR002698">
    <property type="entry name" value="FTHF_cligase"/>
</dbReference>
<evidence type="ECO:0000313" key="9">
    <source>
        <dbReference type="Proteomes" id="UP000792457"/>
    </source>
</evidence>
<dbReference type="FunFam" id="3.40.50.10420:FF:000007">
    <property type="entry name" value="5-formyltetrahydrofolate cyclo-ligase"/>
    <property type="match status" value="1"/>
</dbReference>
<evidence type="ECO:0000256" key="2">
    <source>
        <dbReference type="ARBA" id="ARBA00022741"/>
    </source>
</evidence>
<keyword evidence="7" id="KW-0460">Magnesium</keyword>
<evidence type="ECO:0000256" key="1">
    <source>
        <dbReference type="ARBA" id="ARBA00010638"/>
    </source>
</evidence>
<evidence type="ECO:0000313" key="8">
    <source>
        <dbReference type="EMBL" id="KAG8229409.1"/>
    </source>
</evidence>
<dbReference type="InterPro" id="IPR024185">
    <property type="entry name" value="FTHF_cligase-like_sf"/>
</dbReference>
<evidence type="ECO:0000256" key="5">
    <source>
        <dbReference type="ARBA" id="ARBA00038966"/>
    </source>
</evidence>
<dbReference type="PIRSF" id="PIRSF006806">
    <property type="entry name" value="FTHF_cligase"/>
    <property type="match status" value="1"/>
</dbReference>
<sequence length="198" mass="22824">MGTIRSAKTALRLEIKKKIQLMNSDQKVNQSKLVTEKVINSQYFKESNRISIYISRSDEVQTFDLLRKIFDLGKLCFVPRYSTESNHMDMVRLYSIEEVNNFSKTKWNITQPDEEDERENALSTGGLDLIFVPGMAFSKAGKRLGRGKGFYDKFLKECIASQRVPATTVGLAFDEQIFQDIPTDLHDFKLDIIVYPYD</sequence>
<dbReference type="InterPro" id="IPR037171">
    <property type="entry name" value="NagB/RpiA_transferase-like"/>
</dbReference>
<comment type="cofactor">
    <cofactor evidence="7">
        <name>Mg(2+)</name>
        <dbReference type="ChEBI" id="CHEBI:18420"/>
    </cofactor>
</comment>
<dbReference type="NCBIfam" id="TIGR02727">
    <property type="entry name" value="MTHFS_bact"/>
    <property type="match status" value="1"/>
</dbReference>
<protein>
    <recommendedName>
        <fullName evidence="5 7">5-formyltetrahydrofolate cyclo-ligase</fullName>
        <ecNumber evidence="5 7">6.3.3.2</ecNumber>
    </recommendedName>
</protein>
<dbReference type="EMBL" id="KZ308428">
    <property type="protein sequence ID" value="KAG8229409.1"/>
    <property type="molecule type" value="Genomic_DNA"/>
</dbReference>
<keyword evidence="3 6" id="KW-0067">ATP-binding</keyword>
<dbReference type="GO" id="GO:0009396">
    <property type="term" value="P:folic acid-containing compound biosynthetic process"/>
    <property type="evidence" value="ECO:0007669"/>
    <property type="project" value="TreeGrafter"/>
</dbReference>
<evidence type="ECO:0000256" key="7">
    <source>
        <dbReference type="RuleBase" id="RU361279"/>
    </source>
</evidence>
<dbReference type="Pfam" id="PF01812">
    <property type="entry name" value="5-FTHF_cyc-lig"/>
    <property type="match status" value="1"/>
</dbReference>
<proteinExistence type="inferred from homology"/>
<dbReference type="PANTHER" id="PTHR23407">
    <property type="entry name" value="ATPASE INHIBITOR/5-FORMYLTETRAHYDROFOLATE CYCLO-LIGASE"/>
    <property type="match status" value="1"/>
</dbReference>
<keyword evidence="2 6" id="KW-0547">Nucleotide-binding</keyword>
<dbReference type="EC" id="6.3.3.2" evidence="5 7"/>
<evidence type="ECO:0000256" key="3">
    <source>
        <dbReference type="ARBA" id="ARBA00022840"/>
    </source>
</evidence>
<feature type="binding site" evidence="6">
    <location>
        <position position="59"/>
    </location>
    <ligand>
        <name>substrate</name>
    </ligand>
</feature>
<accession>A0A8K0K8D0</accession>
<evidence type="ECO:0000256" key="4">
    <source>
        <dbReference type="ARBA" id="ARBA00036539"/>
    </source>
</evidence>
<dbReference type="Gene3D" id="3.40.50.10420">
    <property type="entry name" value="NagB/RpiA/CoA transferase-like"/>
    <property type="match status" value="1"/>
</dbReference>
<name>A0A8K0K8D0_LADFU</name>
<dbReference type="GO" id="GO:0046872">
    <property type="term" value="F:metal ion binding"/>
    <property type="evidence" value="ECO:0007669"/>
    <property type="project" value="UniProtKB-KW"/>
</dbReference>
<dbReference type="Proteomes" id="UP000792457">
    <property type="component" value="Unassembled WGS sequence"/>
</dbReference>
<keyword evidence="7" id="KW-0479">Metal-binding</keyword>
<reference evidence="8" key="1">
    <citation type="submission" date="2013-04" db="EMBL/GenBank/DDBJ databases">
        <authorList>
            <person name="Qu J."/>
            <person name="Murali S.C."/>
            <person name="Bandaranaike D."/>
            <person name="Bellair M."/>
            <person name="Blankenburg K."/>
            <person name="Chao H."/>
            <person name="Dinh H."/>
            <person name="Doddapaneni H."/>
            <person name="Downs B."/>
            <person name="Dugan-Rocha S."/>
            <person name="Elkadiri S."/>
            <person name="Gnanaolivu R.D."/>
            <person name="Hernandez B."/>
            <person name="Javaid M."/>
            <person name="Jayaseelan J.C."/>
            <person name="Lee S."/>
            <person name="Li M."/>
            <person name="Ming W."/>
            <person name="Munidasa M."/>
            <person name="Muniz J."/>
            <person name="Nguyen L."/>
            <person name="Ongeri F."/>
            <person name="Osuji N."/>
            <person name="Pu L.-L."/>
            <person name="Puazo M."/>
            <person name="Qu C."/>
            <person name="Quiroz J."/>
            <person name="Raj R."/>
            <person name="Weissenberger G."/>
            <person name="Xin Y."/>
            <person name="Zou X."/>
            <person name="Han Y."/>
            <person name="Richards S."/>
            <person name="Worley K."/>
            <person name="Muzny D."/>
            <person name="Gibbs R."/>
        </authorList>
    </citation>
    <scope>NUCLEOTIDE SEQUENCE</scope>
    <source>
        <strain evidence="8">Sampled in the wild</strain>
    </source>
</reference>
<organism evidence="8 9">
    <name type="scientific">Ladona fulva</name>
    <name type="common">Scarce chaser dragonfly</name>
    <name type="synonym">Libellula fulva</name>
    <dbReference type="NCBI Taxonomy" id="123851"/>
    <lineage>
        <taxon>Eukaryota</taxon>
        <taxon>Metazoa</taxon>
        <taxon>Ecdysozoa</taxon>
        <taxon>Arthropoda</taxon>
        <taxon>Hexapoda</taxon>
        <taxon>Insecta</taxon>
        <taxon>Pterygota</taxon>
        <taxon>Palaeoptera</taxon>
        <taxon>Odonata</taxon>
        <taxon>Epiprocta</taxon>
        <taxon>Anisoptera</taxon>
        <taxon>Libelluloidea</taxon>
        <taxon>Libellulidae</taxon>
        <taxon>Ladona</taxon>
    </lineage>
</organism>
<dbReference type="GO" id="GO:0005524">
    <property type="term" value="F:ATP binding"/>
    <property type="evidence" value="ECO:0007669"/>
    <property type="project" value="UniProtKB-KW"/>
</dbReference>
<reference evidence="8" key="2">
    <citation type="submission" date="2017-10" db="EMBL/GenBank/DDBJ databases">
        <title>Ladona fulva Genome sequencing and assembly.</title>
        <authorList>
            <person name="Murali S."/>
            <person name="Richards S."/>
            <person name="Bandaranaike D."/>
            <person name="Bellair M."/>
            <person name="Blankenburg K."/>
            <person name="Chao H."/>
            <person name="Dinh H."/>
            <person name="Doddapaneni H."/>
            <person name="Dugan-Rocha S."/>
            <person name="Elkadiri S."/>
            <person name="Gnanaolivu R."/>
            <person name="Hernandez B."/>
            <person name="Skinner E."/>
            <person name="Javaid M."/>
            <person name="Lee S."/>
            <person name="Li M."/>
            <person name="Ming W."/>
            <person name="Munidasa M."/>
            <person name="Muniz J."/>
            <person name="Nguyen L."/>
            <person name="Hughes D."/>
            <person name="Osuji N."/>
            <person name="Pu L.-L."/>
            <person name="Puazo M."/>
            <person name="Qu C."/>
            <person name="Quiroz J."/>
            <person name="Raj R."/>
            <person name="Weissenberger G."/>
            <person name="Xin Y."/>
            <person name="Zou X."/>
            <person name="Han Y."/>
            <person name="Worley K."/>
            <person name="Muzny D."/>
            <person name="Gibbs R."/>
        </authorList>
    </citation>
    <scope>NUCLEOTIDE SEQUENCE</scope>
    <source>
        <strain evidence="8">Sampled in the wild</strain>
    </source>
</reference>
<dbReference type="OrthoDB" id="2015992at2759"/>
<evidence type="ECO:0000256" key="6">
    <source>
        <dbReference type="PIRSR" id="PIRSR006806-1"/>
    </source>
</evidence>
<keyword evidence="9" id="KW-1185">Reference proteome</keyword>
<feature type="binding site" evidence="6">
    <location>
        <begin position="143"/>
        <end position="151"/>
    </location>
    <ligand>
        <name>ATP</name>
        <dbReference type="ChEBI" id="CHEBI:30616"/>
    </ligand>
</feature>
<comment type="catalytic activity">
    <reaction evidence="4 7">
        <text>(6S)-5-formyl-5,6,7,8-tetrahydrofolate + ATP = (6R)-5,10-methenyltetrahydrofolate + ADP + phosphate</text>
        <dbReference type="Rhea" id="RHEA:10488"/>
        <dbReference type="ChEBI" id="CHEBI:30616"/>
        <dbReference type="ChEBI" id="CHEBI:43474"/>
        <dbReference type="ChEBI" id="CHEBI:57455"/>
        <dbReference type="ChEBI" id="CHEBI:57457"/>
        <dbReference type="ChEBI" id="CHEBI:456216"/>
        <dbReference type="EC" id="6.3.3.2"/>
    </reaction>
</comment>
<dbReference type="AlphaFoldDB" id="A0A8K0K8D0"/>
<comment type="caution">
    <text evidence="8">The sequence shown here is derived from an EMBL/GenBank/DDBJ whole genome shotgun (WGS) entry which is preliminary data.</text>
</comment>
<comment type="similarity">
    <text evidence="1 7">Belongs to the 5-formyltetrahydrofolate cyclo-ligase family.</text>
</comment>
<dbReference type="PANTHER" id="PTHR23407:SF1">
    <property type="entry name" value="5-FORMYLTETRAHYDROFOLATE CYCLO-LIGASE"/>
    <property type="match status" value="1"/>
</dbReference>
<dbReference type="GO" id="GO:0005739">
    <property type="term" value="C:mitochondrion"/>
    <property type="evidence" value="ECO:0007669"/>
    <property type="project" value="TreeGrafter"/>
</dbReference>
<dbReference type="SUPFAM" id="SSF100950">
    <property type="entry name" value="NagB/RpiA/CoA transferase-like"/>
    <property type="match status" value="1"/>
</dbReference>
<dbReference type="GO" id="GO:0035999">
    <property type="term" value="P:tetrahydrofolate interconversion"/>
    <property type="evidence" value="ECO:0007669"/>
    <property type="project" value="TreeGrafter"/>
</dbReference>
<dbReference type="GO" id="GO:0030272">
    <property type="term" value="F:5-formyltetrahydrofolate cyclo-ligase activity"/>
    <property type="evidence" value="ECO:0007669"/>
    <property type="project" value="UniProtKB-EC"/>
</dbReference>
<gene>
    <name evidence="8" type="ORF">J437_LFUL000930</name>
</gene>
<feature type="binding site" evidence="6">
    <location>
        <position position="54"/>
    </location>
    <ligand>
        <name>substrate</name>
    </ligand>
</feature>